<name>A0A916VJW9_9GAMM</name>
<dbReference type="OrthoDB" id="9810372at2"/>
<reference evidence="1" key="2">
    <citation type="submission" date="2020-09" db="EMBL/GenBank/DDBJ databases">
        <authorList>
            <person name="Sun Q."/>
            <person name="Zhou Y."/>
        </authorList>
    </citation>
    <scope>NUCLEOTIDE SEQUENCE</scope>
    <source>
        <strain evidence="1">CGMCC 1.15425</strain>
    </source>
</reference>
<dbReference type="RefSeq" id="WP_068810690.1">
    <property type="nucleotide sequence ID" value="NZ_BMIY01000014.1"/>
</dbReference>
<keyword evidence="2" id="KW-1185">Reference proteome</keyword>
<dbReference type="AlphaFoldDB" id="A0A916VJW9"/>
<organism evidence="1 2">
    <name type="scientific">Pseudohongiella nitratireducens</name>
    <dbReference type="NCBI Taxonomy" id="1768907"/>
    <lineage>
        <taxon>Bacteria</taxon>
        <taxon>Pseudomonadati</taxon>
        <taxon>Pseudomonadota</taxon>
        <taxon>Gammaproteobacteria</taxon>
        <taxon>Pseudomonadales</taxon>
        <taxon>Pseudohongiellaceae</taxon>
        <taxon>Pseudohongiella</taxon>
    </lineage>
</organism>
<comment type="caution">
    <text evidence="1">The sequence shown here is derived from an EMBL/GenBank/DDBJ whole genome shotgun (WGS) entry which is preliminary data.</text>
</comment>
<accession>A0A916VJW9</accession>
<protein>
    <submittedName>
        <fullName evidence="1">Uncharacterized protein</fullName>
    </submittedName>
</protein>
<dbReference type="Gene3D" id="3.40.50.300">
    <property type="entry name" value="P-loop containing nucleotide triphosphate hydrolases"/>
    <property type="match status" value="1"/>
</dbReference>
<dbReference type="SUPFAM" id="SSF52540">
    <property type="entry name" value="P-loop containing nucleoside triphosphate hydrolases"/>
    <property type="match status" value="1"/>
</dbReference>
<evidence type="ECO:0000313" key="2">
    <source>
        <dbReference type="Proteomes" id="UP000627715"/>
    </source>
</evidence>
<proteinExistence type="predicted"/>
<dbReference type="Pfam" id="PF13671">
    <property type="entry name" value="AAA_33"/>
    <property type="match status" value="1"/>
</dbReference>
<gene>
    <name evidence="1" type="ORF">GCM10011403_28420</name>
</gene>
<evidence type="ECO:0000313" key="1">
    <source>
        <dbReference type="EMBL" id="GFZ83214.1"/>
    </source>
</evidence>
<reference evidence="1" key="1">
    <citation type="journal article" date="2014" name="Int. J. Syst. Evol. Microbiol.">
        <title>Complete genome sequence of Corynebacterium casei LMG S-19264T (=DSM 44701T), isolated from a smear-ripened cheese.</title>
        <authorList>
            <consortium name="US DOE Joint Genome Institute (JGI-PGF)"/>
            <person name="Walter F."/>
            <person name="Albersmeier A."/>
            <person name="Kalinowski J."/>
            <person name="Ruckert C."/>
        </authorList>
    </citation>
    <scope>NUCLEOTIDE SEQUENCE</scope>
    <source>
        <strain evidence="1">CGMCC 1.15425</strain>
    </source>
</reference>
<sequence>MSPVIVVSGSPASGKTTVAQWLASKINIPLLSKDDYKERLFDKFGIDDRAWSKRLGKISFNQLCRDVRCHVARGNSFILESAFRSDDGEALSEMLISRPVIHAHCVIPPSLALTRFRIRARTQGRHKGHADETNLKELSLILEEEKFEPSIINSQLILVPSDDYSHDYLEARKKVYELFYNIARLNDD</sequence>
<dbReference type="Proteomes" id="UP000627715">
    <property type="component" value="Unassembled WGS sequence"/>
</dbReference>
<dbReference type="InterPro" id="IPR027417">
    <property type="entry name" value="P-loop_NTPase"/>
</dbReference>
<dbReference type="EMBL" id="BMIY01000014">
    <property type="protein sequence ID" value="GFZ83214.1"/>
    <property type="molecule type" value="Genomic_DNA"/>
</dbReference>